<keyword evidence="8 10" id="KW-1133">Transmembrane helix</keyword>
<feature type="transmembrane region" description="Helical" evidence="10">
    <location>
        <begin position="113"/>
        <end position="139"/>
    </location>
</feature>
<keyword evidence="9 10" id="KW-0472">Membrane</keyword>
<keyword evidence="3" id="KW-0337">GPI-anchor biosynthesis</keyword>
<comment type="caution">
    <text evidence="11">The sequence shown here is derived from an EMBL/GenBank/DDBJ whole genome shotgun (WGS) entry which is preliminary data.</text>
</comment>
<proteinExistence type="predicted"/>
<evidence type="ECO:0000256" key="10">
    <source>
        <dbReference type="SAM" id="Phobius"/>
    </source>
</evidence>
<evidence type="ECO:0000256" key="1">
    <source>
        <dbReference type="ARBA" id="ARBA00004477"/>
    </source>
</evidence>
<feature type="transmembrane region" description="Helical" evidence="10">
    <location>
        <begin position="190"/>
        <end position="215"/>
    </location>
</feature>
<reference evidence="12" key="1">
    <citation type="journal article" date="2019" name="Int. J. Syst. Evol. Microbiol.">
        <title>The Global Catalogue of Microorganisms (GCM) 10K type strain sequencing project: providing services to taxonomists for standard genome sequencing and annotation.</title>
        <authorList>
            <consortium name="The Broad Institute Genomics Platform"/>
            <consortium name="The Broad Institute Genome Sequencing Center for Infectious Disease"/>
            <person name="Wu L."/>
            <person name="Ma J."/>
        </authorList>
    </citation>
    <scope>NUCLEOTIDE SEQUENCE [LARGE SCALE GENOMIC DNA]</scope>
    <source>
        <strain evidence="12">CGMCC 4.7241</strain>
    </source>
</reference>
<keyword evidence="4 11" id="KW-0328">Glycosyltransferase</keyword>
<keyword evidence="7" id="KW-0256">Endoplasmic reticulum</keyword>
<comment type="subcellular location">
    <subcellularLocation>
        <location evidence="1">Endoplasmic reticulum membrane</location>
        <topology evidence="1">Multi-pass membrane protein</topology>
    </subcellularLocation>
</comment>
<dbReference type="Proteomes" id="UP001595699">
    <property type="component" value="Unassembled WGS sequence"/>
</dbReference>
<evidence type="ECO:0000256" key="4">
    <source>
        <dbReference type="ARBA" id="ARBA00022676"/>
    </source>
</evidence>
<evidence type="ECO:0000256" key="2">
    <source>
        <dbReference type="ARBA" id="ARBA00004687"/>
    </source>
</evidence>
<evidence type="ECO:0000256" key="8">
    <source>
        <dbReference type="ARBA" id="ARBA00022989"/>
    </source>
</evidence>
<sequence length="398" mass="43709">MTTRRVDDPAEDTVEAAPLPLLDRIIVATRLRPLDVEVLGWWVLTRLGVFVISVSAPWLFAGDTAPAAWLDRWRQWDVLHFESIATKGYFGGASQLEAFFPGLPMVLGAGHAIGLPTMLVGLLVSLVAGGVAAVALARLAESEFGAGAGRMAALAWMIAPPAIFLAAPYTEALFLGFAIPAWLCARQGRWLPAALLAAGASTVRVSGIFLIIALGVEFLTSGRRRSWLQGLWLALPTIPVLAYMVYLKSATGDWLAWYHAQSKGWYRGFTNPIDSFVNTWNVAIGKTQFEVPGSVQANFEWMYRAELVAVLVGVVLTIALLAWKRWGEATWVGIQVAAFATSYWFFSVPRALLIWFPLWMLLAAISTRRKWVWRAYLVISLPLCGLWAAAYLTGKWAG</sequence>
<feature type="transmembrane region" description="Helical" evidence="10">
    <location>
        <begin position="151"/>
        <end position="170"/>
    </location>
</feature>
<protein>
    <submittedName>
        <fullName evidence="11">Mannosyltransferase family protein</fullName>
    </submittedName>
</protein>
<keyword evidence="5" id="KW-0808">Transferase</keyword>
<evidence type="ECO:0000256" key="5">
    <source>
        <dbReference type="ARBA" id="ARBA00022679"/>
    </source>
</evidence>
<name>A0ABV7YF55_9ACTN</name>
<feature type="transmembrane region" description="Helical" evidence="10">
    <location>
        <begin position="301"/>
        <end position="322"/>
    </location>
</feature>
<evidence type="ECO:0000256" key="6">
    <source>
        <dbReference type="ARBA" id="ARBA00022692"/>
    </source>
</evidence>
<dbReference type="InterPro" id="IPR007315">
    <property type="entry name" value="PIG-V/Gpi18"/>
</dbReference>
<dbReference type="EMBL" id="JBHRZH010000019">
    <property type="protein sequence ID" value="MFC3763582.1"/>
    <property type="molecule type" value="Genomic_DNA"/>
</dbReference>
<evidence type="ECO:0000256" key="7">
    <source>
        <dbReference type="ARBA" id="ARBA00022824"/>
    </source>
</evidence>
<dbReference type="RefSeq" id="WP_205115661.1">
    <property type="nucleotide sequence ID" value="NZ_JAFBCM010000001.1"/>
</dbReference>
<feature type="transmembrane region" description="Helical" evidence="10">
    <location>
        <begin position="227"/>
        <end position="246"/>
    </location>
</feature>
<keyword evidence="12" id="KW-1185">Reference proteome</keyword>
<feature type="transmembrane region" description="Helical" evidence="10">
    <location>
        <begin position="375"/>
        <end position="394"/>
    </location>
</feature>
<evidence type="ECO:0000313" key="12">
    <source>
        <dbReference type="Proteomes" id="UP001595699"/>
    </source>
</evidence>
<evidence type="ECO:0000256" key="9">
    <source>
        <dbReference type="ARBA" id="ARBA00023136"/>
    </source>
</evidence>
<feature type="transmembrane region" description="Helical" evidence="10">
    <location>
        <begin position="352"/>
        <end position="368"/>
    </location>
</feature>
<dbReference type="GO" id="GO:0016757">
    <property type="term" value="F:glycosyltransferase activity"/>
    <property type="evidence" value="ECO:0007669"/>
    <property type="project" value="UniProtKB-KW"/>
</dbReference>
<feature type="transmembrane region" description="Helical" evidence="10">
    <location>
        <begin position="39"/>
        <end position="60"/>
    </location>
</feature>
<keyword evidence="6 10" id="KW-0812">Transmembrane</keyword>
<dbReference type="PANTHER" id="PTHR12468:SF2">
    <property type="entry name" value="GPI MANNOSYLTRANSFERASE 2"/>
    <property type="match status" value="1"/>
</dbReference>
<organism evidence="11 12">
    <name type="scientific">Tenggerimyces flavus</name>
    <dbReference type="NCBI Taxonomy" id="1708749"/>
    <lineage>
        <taxon>Bacteria</taxon>
        <taxon>Bacillati</taxon>
        <taxon>Actinomycetota</taxon>
        <taxon>Actinomycetes</taxon>
        <taxon>Propionibacteriales</taxon>
        <taxon>Nocardioidaceae</taxon>
        <taxon>Tenggerimyces</taxon>
    </lineage>
</organism>
<evidence type="ECO:0000313" key="11">
    <source>
        <dbReference type="EMBL" id="MFC3763582.1"/>
    </source>
</evidence>
<gene>
    <name evidence="11" type="ORF">ACFOUW_22270</name>
</gene>
<dbReference type="PANTHER" id="PTHR12468">
    <property type="entry name" value="GPI MANNOSYLTRANSFERASE 2"/>
    <property type="match status" value="1"/>
</dbReference>
<evidence type="ECO:0000256" key="3">
    <source>
        <dbReference type="ARBA" id="ARBA00022502"/>
    </source>
</evidence>
<accession>A0ABV7YF55</accession>
<comment type="pathway">
    <text evidence="2">Glycolipid biosynthesis; glycosylphosphatidylinositol-anchor biosynthesis.</text>
</comment>
<dbReference type="Pfam" id="PF04188">
    <property type="entry name" value="Mannosyl_trans2"/>
    <property type="match status" value="1"/>
</dbReference>